<feature type="chain" id="PRO_5008251617" evidence="2">
    <location>
        <begin position="23"/>
        <end position="137"/>
    </location>
</feature>
<dbReference type="Proteomes" id="UP000078263">
    <property type="component" value="Chromosome"/>
</dbReference>
<dbReference type="EMBL" id="CP016033">
    <property type="protein sequence ID" value="ANK11694.1"/>
    <property type="molecule type" value="Genomic_DNA"/>
</dbReference>
<protein>
    <submittedName>
        <fullName evidence="3">Uncharacterized protein</fullName>
    </submittedName>
</protein>
<feature type="transmembrane region" description="Helical" evidence="1">
    <location>
        <begin position="62"/>
        <end position="82"/>
    </location>
</feature>
<sequence length="137" mass="14437">MRYGRQISVAAATLACASPALASDFSGIGRVFWWGVAALGLLILIPLAIIQRKGRRGSPEGNAMIAIAGAVMYAPAIAYQDYSRWIFVPLPGSAIALLDGRWAVLWPVPLVSIAVCAAAAFWLLQRSGTPISGEDAP</sequence>
<keyword evidence="1" id="KW-0812">Transmembrane</keyword>
<evidence type="ECO:0000313" key="4">
    <source>
        <dbReference type="Proteomes" id="UP000078263"/>
    </source>
</evidence>
<dbReference type="STRING" id="1112.A9D12_00595"/>
<dbReference type="RefSeq" id="WP_068348652.1">
    <property type="nucleotide sequence ID" value="NZ_CP016033.1"/>
</dbReference>
<organism evidence="3 4">
    <name type="scientific">Erythrobacter neustonensis</name>
    <dbReference type="NCBI Taxonomy" id="1112"/>
    <lineage>
        <taxon>Bacteria</taxon>
        <taxon>Pseudomonadati</taxon>
        <taxon>Pseudomonadota</taxon>
        <taxon>Alphaproteobacteria</taxon>
        <taxon>Sphingomonadales</taxon>
        <taxon>Erythrobacteraceae</taxon>
        <taxon>Erythrobacter/Porphyrobacter group</taxon>
        <taxon>Erythrobacter</taxon>
    </lineage>
</organism>
<evidence type="ECO:0000256" key="1">
    <source>
        <dbReference type="SAM" id="Phobius"/>
    </source>
</evidence>
<accession>A0A192D1S7</accession>
<proteinExistence type="predicted"/>
<keyword evidence="2" id="KW-0732">Signal</keyword>
<keyword evidence="4" id="KW-1185">Reference proteome</keyword>
<reference evidence="3 4" key="1">
    <citation type="submission" date="2016-05" db="EMBL/GenBank/DDBJ databases">
        <title>Compelete Genome Sequence of Bacteriochlorophyll-Synthesizing Bacterium Porphyrobacter neustonensis DSM 9434.</title>
        <authorList>
            <person name="Shi X.-L."/>
            <person name="Wu Y.-H."/>
            <person name="Cheng H."/>
            <person name="Xu L."/>
            <person name="Zhang X.-Q."/>
            <person name="Wang C.-S."/>
            <person name="Xu X.-W."/>
        </authorList>
    </citation>
    <scope>NUCLEOTIDE SEQUENCE [LARGE SCALE GENOMIC DNA]</scope>
    <source>
        <strain evidence="3 4">DSM 9434</strain>
    </source>
</reference>
<keyword evidence="1" id="KW-0472">Membrane</keyword>
<feature type="transmembrane region" description="Helical" evidence="1">
    <location>
        <begin position="32"/>
        <end position="50"/>
    </location>
</feature>
<dbReference type="AlphaFoldDB" id="A0A192D1S7"/>
<gene>
    <name evidence="3" type="ORF">A9D12_00595</name>
</gene>
<evidence type="ECO:0000313" key="3">
    <source>
        <dbReference type="EMBL" id="ANK11694.1"/>
    </source>
</evidence>
<dbReference type="PROSITE" id="PS51257">
    <property type="entry name" value="PROKAR_LIPOPROTEIN"/>
    <property type="match status" value="1"/>
</dbReference>
<name>A0A192D1S7_9SPHN</name>
<dbReference type="OrthoDB" id="9907282at2"/>
<feature type="signal peptide" evidence="2">
    <location>
        <begin position="1"/>
        <end position="22"/>
    </location>
</feature>
<feature type="transmembrane region" description="Helical" evidence="1">
    <location>
        <begin position="102"/>
        <end position="124"/>
    </location>
</feature>
<evidence type="ECO:0000256" key="2">
    <source>
        <dbReference type="SAM" id="SignalP"/>
    </source>
</evidence>
<keyword evidence="1" id="KW-1133">Transmembrane helix</keyword>
<dbReference type="KEGG" id="pns:A9D12_00595"/>